<dbReference type="KEGG" id="ffu:CLAFUR5_14048"/>
<organism evidence="2 3">
    <name type="scientific">Passalora fulva</name>
    <name type="common">Tomato leaf mold</name>
    <name type="synonym">Cladosporium fulvum</name>
    <dbReference type="NCBI Taxonomy" id="5499"/>
    <lineage>
        <taxon>Eukaryota</taxon>
        <taxon>Fungi</taxon>
        <taxon>Dikarya</taxon>
        <taxon>Ascomycota</taxon>
        <taxon>Pezizomycotina</taxon>
        <taxon>Dothideomycetes</taxon>
        <taxon>Dothideomycetidae</taxon>
        <taxon>Mycosphaerellales</taxon>
        <taxon>Mycosphaerellaceae</taxon>
        <taxon>Fulvia</taxon>
    </lineage>
</organism>
<keyword evidence="3" id="KW-1185">Reference proteome</keyword>
<dbReference type="RefSeq" id="XP_047768833.1">
    <property type="nucleotide sequence ID" value="XM_047913196.1"/>
</dbReference>
<protein>
    <submittedName>
        <fullName evidence="2">Uncharacterized protein</fullName>
    </submittedName>
</protein>
<gene>
    <name evidence="2" type="ORF">CLAFUR5_14048</name>
</gene>
<reference evidence="2" key="1">
    <citation type="submission" date="2021-12" db="EMBL/GenBank/DDBJ databases">
        <authorList>
            <person name="Zaccaron A."/>
            <person name="Stergiopoulos I."/>
        </authorList>
    </citation>
    <scope>NUCLEOTIDE SEQUENCE</scope>
    <source>
        <strain evidence="2">Race5_Kim</strain>
    </source>
</reference>
<evidence type="ECO:0000256" key="1">
    <source>
        <dbReference type="SAM" id="Coils"/>
    </source>
</evidence>
<dbReference type="Proteomes" id="UP000756132">
    <property type="component" value="Chromosome 12"/>
</dbReference>
<evidence type="ECO:0000313" key="2">
    <source>
        <dbReference type="EMBL" id="UJO24467.1"/>
    </source>
</evidence>
<dbReference type="EMBL" id="CP090174">
    <property type="protein sequence ID" value="UJO24467.1"/>
    <property type="molecule type" value="Genomic_DNA"/>
</dbReference>
<proteinExistence type="predicted"/>
<reference evidence="2" key="2">
    <citation type="journal article" date="2022" name="Microb. Genom.">
        <title>A chromosome-scale genome assembly of the tomato pathogen Cladosporium fulvum reveals a compartmentalized genome architecture and the presence of a dispensable chromosome.</title>
        <authorList>
            <person name="Zaccaron A.Z."/>
            <person name="Chen L.H."/>
            <person name="Samaras A."/>
            <person name="Stergiopoulos I."/>
        </authorList>
    </citation>
    <scope>NUCLEOTIDE SEQUENCE</scope>
    <source>
        <strain evidence="2">Race5_Kim</strain>
    </source>
</reference>
<accession>A0A9Q8PL86</accession>
<keyword evidence="1" id="KW-0175">Coiled coil</keyword>
<feature type="coiled-coil region" evidence="1">
    <location>
        <begin position="61"/>
        <end position="88"/>
    </location>
</feature>
<dbReference type="AlphaFoldDB" id="A0A9Q8PL86"/>
<dbReference type="GeneID" id="71993926"/>
<name>A0A9Q8PL86_PASFU</name>
<evidence type="ECO:0000313" key="3">
    <source>
        <dbReference type="Proteomes" id="UP000756132"/>
    </source>
</evidence>
<sequence length="159" mass="18261">MPFALPFTTAPSPNRLSALPAELRLIIYELVLATPEASLKTEPILMQTSKTIRREMIPQYLKHCNNQLKEKEKRVHEQQASVENAAKTASTDHERIMVFMGEIHLAYKRMNITMHEGALKMKKDALEREDLRTESALKALYQCVSITWEEATAILRLRV</sequence>